<dbReference type="InterPro" id="IPR036388">
    <property type="entry name" value="WH-like_DNA-bd_sf"/>
</dbReference>
<gene>
    <name evidence="6" type="ORF">IPOD504_LOCUS17028</name>
</gene>
<keyword evidence="3" id="KW-0539">Nucleus</keyword>
<name>A0ABN8J8C5_9NEOP</name>
<proteinExistence type="inferred from homology"/>
<dbReference type="PROSITE" id="PS00346">
    <property type="entry name" value="ETS_DOMAIN_2"/>
    <property type="match status" value="1"/>
</dbReference>
<organism evidence="6 7">
    <name type="scientific">Iphiclides podalirius</name>
    <name type="common">scarce swallowtail</name>
    <dbReference type="NCBI Taxonomy" id="110791"/>
    <lineage>
        <taxon>Eukaryota</taxon>
        <taxon>Metazoa</taxon>
        <taxon>Ecdysozoa</taxon>
        <taxon>Arthropoda</taxon>
        <taxon>Hexapoda</taxon>
        <taxon>Insecta</taxon>
        <taxon>Pterygota</taxon>
        <taxon>Neoptera</taxon>
        <taxon>Endopterygota</taxon>
        <taxon>Lepidoptera</taxon>
        <taxon>Glossata</taxon>
        <taxon>Ditrysia</taxon>
        <taxon>Papilionoidea</taxon>
        <taxon>Papilionidae</taxon>
        <taxon>Papilioninae</taxon>
        <taxon>Iphiclides</taxon>
    </lineage>
</organism>
<dbReference type="SMART" id="SM00413">
    <property type="entry name" value="ETS"/>
    <property type="match status" value="1"/>
</dbReference>
<dbReference type="EMBL" id="OW152821">
    <property type="protein sequence ID" value="CAH2075861.1"/>
    <property type="molecule type" value="Genomic_DNA"/>
</dbReference>
<dbReference type="Gene3D" id="1.10.10.10">
    <property type="entry name" value="Winged helix-like DNA-binding domain superfamily/Winged helix DNA-binding domain"/>
    <property type="match status" value="1"/>
</dbReference>
<dbReference type="InterPro" id="IPR036390">
    <property type="entry name" value="WH_DNA-bd_sf"/>
</dbReference>
<dbReference type="PROSITE" id="PS50061">
    <property type="entry name" value="ETS_DOMAIN_3"/>
    <property type="match status" value="1"/>
</dbReference>
<keyword evidence="2 3" id="KW-0238">DNA-binding</keyword>
<feature type="compositionally biased region" description="Low complexity" evidence="4">
    <location>
        <begin position="306"/>
        <end position="317"/>
    </location>
</feature>
<comment type="subcellular location">
    <subcellularLocation>
        <location evidence="3">Nucleus</location>
    </subcellularLocation>
</comment>
<reference evidence="6" key="1">
    <citation type="submission" date="2022-03" db="EMBL/GenBank/DDBJ databases">
        <authorList>
            <person name="Martin H S."/>
        </authorList>
    </citation>
    <scope>NUCLEOTIDE SEQUENCE</scope>
</reference>
<evidence type="ECO:0000256" key="2">
    <source>
        <dbReference type="ARBA" id="ARBA00023125"/>
    </source>
</evidence>
<evidence type="ECO:0000256" key="4">
    <source>
        <dbReference type="SAM" id="MobiDB-lite"/>
    </source>
</evidence>
<protein>
    <recommendedName>
        <fullName evidence="5">ETS domain-containing protein</fullName>
    </recommendedName>
</protein>
<keyword evidence="7" id="KW-1185">Reference proteome</keyword>
<feature type="non-terminal residue" evidence="6">
    <location>
        <position position="1"/>
    </location>
</feature>
<comment type="similarity">
    <text evidence="1 3">Belongs to the ETS family.</text>
</comment>
<dbReference type="SUPFAM" id="SSF46785">
    <property type="entry name" value="Winged helix' DNA-binding domain"/>
    <property type="match status" value="1"/>
</dbReference>
<feature type="region of interest" description="Disordered" evidence="4">
    <location>
        <begin position="1"/>
        <end position="83"/>
    </location>
</feature>
<dbReference type="Pfam" id="PF00178">
    <property type="entry name" value="Ets"/>
    <property type="match status" value="1"/>
</dbReference>
<dbReference type="PRINTS" id="PR00454">
    <property type="entry name" value="ETSDOMAIN"/>
</dbReference>
<dbReference type="Proteomes" id="UP000837857">
    <property type="component" value="Chromosome 9"/>
</dbReference>
<dbReference type="PANTHER" id="PTHR11849">
    <property type="entry name" value="ETS"/>
    <property type="match status" value="1"/>
</dbReference>
<feature type="compositionally biased region" description="Low complexity" evidence="4">
    <location>
        <begin position="26"/>
        <end position="54"/>
    </location>
</feature>
<dbReference type="InterPro" id="IPR000418">
    <property type="entry name" value="Ets_dom"/>
</dbReference>
<evidence type="ECO:0000256" key="3">
    <source>
        <dbReference type="RuleBase" id="RU004019"/>
    </source>
</evidence>
<dbReference type="SUPFAM" id="SSF47769">
    <property type="entry name" value="SAM/Pointed domain"/>
    <property type="match status" value="1"/>
</dbReference>
<dbReference type="Gene3D" id="1.10.150.50">
    <property type="entry name" value="Transcription Factor, Ets-1"/>
    <property type="match status" value="1"/>
</dbReference>
<sequence length="325" mass="34839">MAPRRPDIESGVDGAQLPRKRGGRAAGPSGARASTRQAALPRQPQPAAATLAPRHACMEPAPPTPSTDSEADSGDESVPADPAKWERRDVVRCVRWVARKFGVRSPRRSLLPRTGPALLALGTDGWLQVCEGCEPAARIFSAYVAHAHASATGLPPPAPLPEHQAAGTSGQDHSPLPEPYASLSNGARAGGSGGQVQLWQFLLEELAAGAPGICWEGAPGEGEFRLSDPDEVARRWGRRKQKPNMNYDKLSRALRYYYDKNIMTKVHGKRYAYRFCWPGLAAACQAQAADAPPYWRCIAPAAAAAPSQPSQSAQPSSDLHPSNWH</sequence>
<evidence type="ECO:0000313" key="7">
    <source>
        <dbReference type="Proteomes" id="UP000837857"/>
    </source>
</evidence>
<feature type="region of interest" description="Disordered" evidence="4">
    <location>
        <begin position="154"/>
        <end position="188"/>
    </location>
</feature>
<dbReference type="InterPro" id="IPR046328">
    <property type="entry name" value="ETS_fam"/>
</dbReference>
<feature type="region of interest" description="Disordered" evidence="4">
    <location>
        <begin position="306"/>
        <end position="325"/>
    </location>
</feature>
<evidence type="ECO:0000313" key="6">
    <source>
        <dbReference type="EMBL" id="CAH2075861.1"/>
    </source>
</evidence>
<feature type="domain" description="ETS" evidence="5">
    <location>
        <begin position="196"/>
        <end position="276"/>
    </location>
</feature>
<dbReference type="PANTHER" id="PTHR11849:SF304">
    <property type="entry name" value="DNA-BINDING PROTEIN D-ETS-3"/>
    <property type="match status" value="1"/>
</dbReference>
<evidence type="ECO:0000259" key="5">
    <source>
        <dbReference type="PROSITE" id="PS50061"/>
    </source>
</evidence>
<accession>A0ABN8J8C5</accession>
<evidence type="ECO:0000256" key="1">
    <source>
        <dbReference type="ARBA" id="ARBA00005562"/>
    </source>
</evidence>
<dbReference type="InterPro" id="IPR013761">
    <property type="entry name" value="SAM/pointed_sf"/>
</dbReference>